<evidence type="ECO:0000256" key="1">
    <source>
        <dbReference type="ARBA" id="ARBA00010088"/>
    </source>
</evidence>
<feature type="active site" description="Proton donor" evidence="3">
    <location>
        <position position="303"/>
    </location>
</feature>
<dbReference type="GeneID" id="28769220"/>
<reference evidence="5 6" key="1">
    <citation type="submission" date="2016-05" db="EMBL/GenBank/DDBJ databases">
        <title>Comparative analysis of secretome profiles of manganese(II)-oxidizing ascomycete fungi.</title>
        <authorList>
            <consortium name="DOE Joint Genome Institute"/>
            <person name="Zeiner C.A."/>
            <person name="Purvine S.O."/>
            <person name="Zink E.M."/>
            <person name="Wu S."/>
            <person name="Pasa-Tolic L."/>
            <person name="Chaput D.L."/>
            <person name="Haridas S."/>
            <person name="Grigoriev I.V."/>
            <person name="Santelli C.M."/>
            <person name="Hansel C.M."/>
        </authorList>
    </citation>
    <scope>NUCLEOTIDE SEQUENCE [LARGE SCALE GENOMIC DNA]</scope>
    <source>
        <strain evidence="5 6">AP3s5-JAC2a</strain>
    </source>
</reference>
<name>A0A177C3B9_9PLEO</name>
<dbReference type="InterPro" id="IPR010497">
    <property type="entry name" value="Epoxide_hydro_N"/>
</dbReference>
<evidence type="ECO:0000259" key="4">
    <source>
        <dbReference type="Pfam" id="PF06441"/>
    </source>
</evidence>
<dbReference type="Proteomes" id="UP000077069">
    <property type="component" value="Unassembled WGS sequence"/>
</dbReference>
<dbReference type="SUPFAM" id="SSF53474">
    <property type="entry name" value="alpha/beta-Hydrolases"/>
    <property type="match status" value="1"/>
</dbReference>
<dbReference type="PANTHER" id="PTHR21661">
    <property type="entry name" value="EPOXIDE HYDROLASE 1-RELATED"/>
    <property type="match status" value="1"/>
</dbReference>
<proteinExistence type="inferred from homology"/>
<dbReference type="GO" id="GO:0004301">
    <property type="term" value="F:epoxide hydrolase activity"/>
    <property type="evidence" value="ECO:0007669"/>
    <property type="project" value="TreeGrafter"/>
</dbReference>
<evidence type="ECO:0000313" key="6">
    <source>
        <dbReference type="Proteomes" id="UP000077069"/>
    </source>
</evidence>
<accession>A0A177C3B9</accession>
<protein>
    <submittedName>
        <fullName evidence="5">Epoxide hydrolase-like protein</fullName>
    </submittedName>
</protein>
<gene>
    <name evidence="5" type="ORF">CC84DRAFT_277777</name>
</gene>
<dbReference type="OrthoDB" id="7130006at2759"/>
<dbReference type="GO" id="GO:0097176">
    <property type="term" value="P:epoxide metabolic process"/>
    <property type="evidence" value="ECO:0007669"/>
    <property type="project" value="TreeGrafter"/>
</dbReference>
<sequence length="383" mass="43405">MAYTPPSSAKPFTLHIPDQDLSEWRQLLQLSKLGPRTFENTQTKDNFGVTYDWLSSAKDHWLNTYDWRAQEAHINSFPNYKMAIDDIDMHFVALFSPKKDAIPILFLHGWPGSFIEFLPLVAQLQKKFEGKELPYHIIVPSLPGYTLSSGGPLERDWTTLDSAAVMEKLMRGLGFDKYFVQGGDVGSFLCRIMAARYESVVGVHLNLYSTATQPEREKLSNIEIEAYDRAQAFQKIGTAYAQEHATRPSTIGHVLSSSPLALLAWIGEKFIEWTDETPPLDVILTNISLYWFTGGFPRSIYPYRTLFRGAREPLPPLTKPTGFSFFPKELFPGIKYIIENETNLVSFAAHERGGHFGALERPEDLWGDVEEFVAKVTENGSKL</sequence>
<dbReference type="EMBL" id="KV441558">
    <property type="protein sequence ID" value="OAG01160.1"/>
    <property type="molecule type" value="Genomic_DNA"/>
</dbReference>
<dbReference type="InParanoid" id="A0A177C3B9"/>
<keyword evidence="6" id="KW-1185">Reference proteome</keyword>
<dbReference type="PIRSF" id="PIRSF001112">
    <property type="entry name" value="Epoxide_hydrolase"/>
    <property type="match status" value="1"/>
</dbReference>
<feature type="active site" description="Proton acceptor" evidence="3">
    <location>
        <position position="355"/>
    </location>
</feature>
<feature type="active site" description="Nucleophile" evidence="3">
    <location>
        <position position="184"/>
    </location>
</feature>
<keyword evidence="2 5" id="KW-0378">Hydrolase</keyword>
<dbReference type="InterPro" id="IPR000639">
    <property type="entry name" value="Epox_hydrolase-like"/>
</dbReference>
<dbReference type="RefSeq" id="XP_018031525.1">
    <property type="nucleotide sequence ID" value="XM_018185734.1"/>
</dbReference>
<evidence type="ECO:0000256" key="2">
    <source>
        <dbReference type="ARBA" id="ARBA00022801"/>
    </source>
</evidence>
<dbReference type="Pfam" id="PF06441">
    <property type="entry name" value="EHN"/>
    <property type="match status" value="1"/>
</dbReference>
<evidence type="ECO:0000313" key="5">
    <source>
        <dbReference type="EMBL" id="OAG01160.1"/>
    </source>
</evidence>
<dbReference type="PANTHER" id="PTHR21661:SF39">
    <property type="entry name" value="HYDROLASE, PUTATIVE (AFU_ORTHOLOGUE AFUA_3G08960)-RELATED"/>
    <property type="match status" value="1"/>
</dbReference>
<comment type="similarity">
    <text evidence="1">Belongs to the peptidase S33 family.</text>
</comment>
<dbReference type="AlphaFoldDB" id="A0A177C3B9"/>
<dbReference type="InterPro" id="IPR029058">
    <property type="entry name" value="AB_hydrolase_fold"/>
</dbReference>
<dbReference type="STRING" id="1460663.A0A177C3B9"/>
<evidence type="ECO:0000256" key="3">
    <source>
        <dbReference type="PIRSR" id="PIRSR001112-1"/>
    </source>
</evidence>
<dbReference type="PRINTS" id="PR00412">
    <property type="entry name" value="EPOXHYDRLASE"/>
</dbReference>
<dbReference type="InterPro" id="IPR016292">
    <property type="entry name" value="Epoxide_hydrolase"/>
</dbReference>
<dbReference type="Gene3D" id="3.40.50.1820">
    <property type="entry name" value="alpha/beta hydrolase"/>
    <property type="match status" value="1"/>
</dbReference>
<feature type="domain" description="Epoxide hydrolase N-terminal" evidence="4">
    <location>
        <begin position="10"/>
        <end position="117"/>
    </location>
</feature>
<organism evidence="5 6">
    <name type="scientific">Paraphaeosphaeria sporulosa</name>
    <dbReference type="NCBI Taxonomy" id="1460663"/>
    <lineage>
        <taxon>Eukaryota</taxon>
        <taxon>Fungi</taxon>
        <taxon>Dikarya</taxon>
        <taxon>Ascomycota</taxon>
        <taxon>Pezizomycotina</taxon>
        <taxon>Dothideomycetes</taxon>
        <taxon>Pleosporomycetidae</taxon>
        <taxon>Pleosporales</taxon>
        <taxon>Massarineae</taxon>
        <taxon>Didymosphaeriaceae</taxon>
        <taxon>Paraphaeosphaeria</taxon>
    </lineage>
</organism>